<feature type="region of interest" description="Disordered" evidence="1">
    <location>
        <begin position="235"/>
        <end position="268"/>
    </location>
</feature>
<feature type="compositionally biased region" description="Basic and acidic residues" evidence="1">
    <location>
        <begin position="38"/>
        <end position="51"/>
    </location>
</feature>
<feature type="compositionally biased region" description="Basic and acidic residues" evidence="1">
    <location>
        <begin position="235"/>
        <end position="246"/>
    </location>
</feature>
<feature type="compositionally biased region" description="Basic residues" evidence="1">
    <location>
        <begin position="22"/>
        <end position="37"/>
    </location>
</feature>
<name>A0A1Y6LL87_ZYMTR</name>
<gene>
    <name evidence="2" type="ORF">ZT1A5_G6664</name>
</gene>
<evidence type="ECO:0000313" key="2">
    <source>
        <dbReference type="EMBL" id="SMY25222.1"/>
    </source>
</evidence>
<evidence type="ECO:0000256" key="1">
    <source>
        <dbReference type="SAM" id="MobiDB-lite"/>
    </source>
</evidence>
<feature type="region of interest" description="Disordered" evidence="1">
    <location>
        <begin position="1"/>
        <end position="59"/>
    </location>
</feature>
<organism evidence="2 3">
    <name type="scientific">Zymoseptoria tritici ST99CH_1A5</name>
    <dbReference type="NCBI Taxonomy" id="1276529"/>
    <lineage>
        <taxon>Eukaryota</taxon>
        <taxon>Fungi</taxon>
        <taxon>Dikarya</taxon>
        <taxon>Ascomycota</taxon>
        <taxon>Pezizomycotina</taxon>
        <taxon>Dothideomycetes</taxon>
        <taxon>Dothideomycetidae</taxon>
        <taxon>Mycosphaerellales</taxon>
        <taxon>Mycosphaerellaceae</taxon>
        <taxon>Zymoseptoria</taxon>
    </lineage>
</organism>
<accession>A0A1Y6LL87</accession>
<feature type="compositionally biased region" description="Basic and acidic residues" evidence="1">
    <location>
        <begin position="1"/>
        <end position="10"/>
    </location>
</feature>
<dbReference type="EMBL" id="LT882681">
    <property type="protein sequence ID" value="SMY25222.1"/>
    <property type="molecule type" value="Genomic_DNA"/>
</dbReference>
<dbReference type="Proteomes" id="UP000215453">
    <property type="component" value="Chromosome 6"/>
</dbReference>
<proteinExistence type="predicted"/>
<reference evidence="2 3" key="1">
    <citation type="submission" date="2016-10" db="EMBL/GenBank/DDBJ databases">
        <authorList>
            <person name="Varghese N."/>
        </authorList>
    </citation>
    <scope>NUCLEOTIDE SEQUENCE [LARGE SCALE GENOMIC DNA]</scope>
</reference>
<dbReference type="AlphaFoldDB" id="A0A1Y6LL87"/>
<protein>
    <submittedName>
        <fullName evidence="2">Uncharacterized protein</fullName>
    </submittedName>
</protein>
<evidence type="ECO:0000313" key="3">
    <source>
        <dbReference type="Proteomes" id="UP000215453"/>
    </source>
</evidence>
<sequence length="280" mass="31698">MMKEKNKDRPPQSPKATAARTTKTKAKAAPKPKAKKARDKDEPAARVRHDAAASGSRAAALLKKSKDSIDWLEKPLPKLLAGQITRVPHPDEMDAQLFTDDFDDIDKRSYSLNKIRDMRQALKRQLNSIFARESEIRTSIALNRDYPPPPMIPRKLRANEALTAIGTPTARFKFSKIAADLVIPRQVNMLTDWNKARSDKLELVKDYFELTDIDNKAIPWPKPPENLKGAALEKWKSAQDAEKEANKAQYSADPAPNTMKPRTEGDDTRWKFVMQMRGDL</sequence>